<keyword evidence="1" id="KW-0378">Hydrolase</keyword>
<dbReference type="EMBL" id="CP042467">
    <property type="protein sequence ID" value="QED30037.1"/>
    <property type="molecule type" value="Genomic_DNA"/>
</dbReference>
<evidence type="ECO:0000259" key="2">
    <source>
        <dbReference type="PROSITE" id="PS50056"/>
    </source>
</evidence>
<dbReference type="Gene3D" id="3.90.190.10">
    <property type="entry name" value="Protein tyrosine phosphatase superfamily"/>
    <property type="match status" value="1"/>
</dbReference>
<dbReference type="OrthoDB" id="9806482at2"/>
<dbReference type="InterPro" id="IPR057023">
    <property type="entry name" value="PTP-SAK"/>
</dbReference>
<proteinExistence type="predicted"/>
<dbReference type="PROSITE" id="PS00383">
    <property type="entry name" value="TYR_PHOSPHATASE_1"/>
    <property type="match status" value="1"/>
</dbReference>
<dbReference type="InterPro" id="IPR050561">
    <property type="entry name" value="PTP"/>
</dbReference>
<dbReference type="GO" id="GO:0016791">
    <property type="term" value="F:phosphatase activity"/>
    <property type="evidence" value="ECO:0007669"/>
    <property type="project" value="UniProtKB-ARBA"/>
</dbReference>
<dbReference type="PROSITE" id="PS50056">
    <property type="entry name" value="TYR_PHOSPHATASE_2"/>
    <property type="match status" value="1"/>
</dbReference>
<gene>
    <name evidence="3" type="ORF">FRD01_22940</name>
</gene>
<protein>
    <recommendedName>
        <fullName evidence="2">Tyrosine specific protein phosphatases domain-containing protein</fullName>
    </recommendedName>
</protein>
<reference evidence="3 4" key="1">
    <citation type="submission" date="2019-08" db="EMBL/GenBank/DDBJ databases">
        <authorList>
            <person name="Liang Q."/>
        </authorList>
    </citation>
    <scope>NUCLEOTIDE SEQUENCE [LARGE SCALE GENOMIC DNA]</scope>
    <source>
        <strain evidence="3 4">V1718</strain>
    </source>
</reference>
<dbReference type="SUPFAM" id="SSF52799">
    <property type="entry name" value="(Phosphotyrosine protein) phosphatases II"/>
    <property type="match status" value="1"/>
</dbReference>
<dbReference type="InterPro" id="IPR029021">
    <property type="entry name" value="Prot-tyrosine_phosphatase-like"/>
</dbReference>
<keyword evidence="4" id="KW-1185">Reference proteome</keyword>
<dbReference type="InterPro" id="IPR000387">
    <property type="entry name" value="Tyr_Pase_dom"/>
</dbReference>
<dbReference type="InterPro" id="IPR016130">
    <property type="entry name" value="Tyr_Pase_AS"/>
</dbReference>
<dbReference type="Pfam" id="PF22784">
    <property type="entry name" value="PTP-SAK"/>
    <property type="match status" value="1"/>
</dbReference>
<evidence type="ECO:0000313" key="4">
    <source>
        <dbReference type="Proteomes" id="UP000321595"/>
    </source>
</evidence>
<organism evidence="3 4">
    <name type="scientific">Microvenator marinus</name>
    <dbReference type="NCBI Taxonomy" id="2600177"/>
    <lineage>
        <taxon>Bacteria</taxon>
        <taxon>Deltaproteobacteria</taxon>
        <taxon>Bradymonadales</taxon>
        <taxon>Microvenatoraceae</taxon>
        <taxon>Microvenator</taxon>
    </lineage>
</organism>
<evidence type="ECO:0000256" key="1">
    <source>
        <dbReference type="ARBA" id="ARBA00022801"/>
    </source>
</evidence>
<evidence type="ECO:0000313" key="3">
    <source>
        <dbReference type="EMBL" id="QED30037.1"/>
    </source>
</evidence>
<dbReference type="PANTHER" id="PTHR23339">
    <property type="entry name" value="TYROSINE SPECIFIC PROTEIN PHOSPHATASE AND DUAL SPECIFICITY PROTEIN PHOSPHATASE"/>
    <property type="match status" value="1"/>
</dbReference>
<dbReference type="AlphaFoldDB" id="A0A5B8XXY0"/>
<dbReference type="KEGG" id="bbae:FRD01_22940"/>
<sequence length="168" mass="18784">MTMLNHYMIWPGLIAGEYPGSPNESEVHPKLAFLSQLGVTLYVDLTEPGELKPYTEFLNEFPQAKHRRFPIVDQSVPKDFKIVSDILHAINDEMSEGGTAYVHCWGGVGRTGLVAACWLCQLGQPAESALDTVQALYATTPKVRRIPNSPENEEQRDFVRQWAGLLLT</sequence>
<dbReference type="Proteomes" id="UP000321595">
    <property type="component" value="Chromosome"/>
</dbReference>
<accession>A0A5B8XXY0</accession>
<feature type="domain" description="Tyrosine specific protein phosphatases" evidence="2">
    <location>
        <begin position="84"/>
        <end position="136"/>
    </location>
</feature>
<name>A0A5B8XXY0_9DELT</name>